<protein>
    <submittedName>
        <fullName evidence="3">DUF1499 domain-containing protein</fullName>
    </submittedName>
</protein>
<accession>A0ABV3R0R2</accession>
<dbReference type="Pfam" id="PF07386">
    <property type="entry name" value="DUF1499"/>
    <property type="match status" value="1"/>
</dbReference>
<dbReference type="Proteomes" id="UP001556196">
    <property type="component" value="Unassembled WGS sequence"/>
</dbReference>
<gene>
    <name evidence="3" type="ORF">ABUE31_13050</name>
</gene>
<feature type="compositionally biased region" description="Pro residues" evidence="1">
    <location>
        <begin position="262"/>
        <end position="286"/>
    </location>
</feature>
<feature type="transmembrane region" description="Helical" evidence="2">
    <location>
        <begin position="76"/>
        <end position="99"/>
    </location>
</feature>
<feature type="region of interest" description="Disordered" evidence="1">
    <location>
        <begin position="259"/>
        <end position="298"/>
    </location>
</feature>
<name>A0ABV3R0R2_9HYPH</name>
<keyword evidence="2" id="KW-1133">Transmembrane helix</keyword>
<evidence type="ECO:0000256" key="2">
    <source>
        <dbReference type="SAM" id="Phobius"/>
    </source>
</evidence>
<keyword evidence="2" id="KW-0472">Membrane</keyword>
<dbReference type="InterPro" id="IPR010865">
    <property type="entry name" value="DUF1499"/>
</dbReference>
<feature type="compositionally biased region" description="Basic and acidic residues" evidence="1">
    <location>
        <begin position="289"/>
        <end position="298"/>
    </location>
</feature>
<evidence type="ECO:0000313" key="3">
    <source>
        <dbReference type="EMBL" id="MEW9806912.1"/>
    </source>
</evidence>
<evidence type="ECO:0000313" key="4">
    <source>
        <dbReference type="Proteomes" id="UP001556196"/>
    </source>
</evidence>
<comment type="caution">
    <text evidence="3">The sequence shown here is derived from an EMBL/GenBank/DDBJ whole genome shotgun (WGS) entry which is preliminary data.</text>
</comment>
<reference evidence="3 4" key="1">
    <citation type="submission" date="2024-06" db="EMBL/GenBank/DDBJ databases">
        <authorList>
            <person name="Tuo L."/>
        </authorList>
    </citation>
    <scope>NUCLEOTIDE SEQUENCE [LARGE SCALE GENOMIC DNA]</scope>
    <source>
        <strain evidence="3 4">ZMM04-5</strain>
    </source>
</reference>
<sequence>MDEYLERRVSNATVWSRRLAIFSAVVLLTAGVAHRIGFVATPDMPAVLGVVGAIAILALAFAVRAVFLFWDHGGKGGGTLVFAILVALLVLTPFFITAYRGFTLPMMNDISTDPDDPPEFAIAAARRTAGMNAVEPFTPERRKLQHDSYPAATGRRYEAPIGQVADVVSEVIERRGWTVVSPAEIPADATEITIEAQAGSFLFGFPVDVAIRLIDEDTSTYVDMRSASRYWPHDFGDNAARIESFLAELDTEVAYLTVVTPVEPPEPPPPPPEPAEAAPPPEPAEPAEPLDRSEDPPD</sequence>
<dbReference type="RefSeq" id="WP_367724039.1">
    <property type="nucleotide sequence ID" value="NZ_JBFOCI010000003.1"/>
</dbReference>
<keyword evidence="2" id="KW-0812">Transmembrane</keyword>
<proteinExistence type="predicted"/>
<keyword evidence="4" id="KW-1185">Reference proteome</keyword>
<feature type="transmembrane region" description="Helical" evidence="2">
    <location>
        <begin position="47"/>
        <end position="70"/>
    </location>
</feature>
<evidence type="ECO:0000256" key="1">
    <source>
        <dbReference type="SAM" id="MobiDB-lite"/>
    </source>
</evidence>
<feature type="transmembrane region" description="Helical" evidence="2">
    <location>
        <begin position="20"/>
        <end position="40"/>
    </location>
</feature>
<organism evidence="3 4">
    <name type="scientific">Mesorhizobium marinum</name>
    <dbReference type="NCBI Taxonomy" id="3228790"/>
    <lineage>
        <taxon>Bacteria</taxon>
        <taxon>Pseudomonadati</taxon>
        <taxon>Pseudomonadota</taxon>
        <taxon>Alphaproteobacteria</taxon>
        <taxon>Hyphomicrobiales</taxon>
        <taxon>Phyllobacteriaceae</taxon>
        <taxon>Mesorhizobium</taxon>
    </lineage>
</organism>
<dbReference type="EMBL" id="JBFOCI010000003">
    <property type="protein sequence ID" value="MEW9806912.1"/>
    <property type="molecule type" value="Genomic_DNA"/>
</dbReference>